<evidence type="ECO:0000256" key="5">
    <source>
        <dbReference type="ARBA" id="ARBA00022801"/>
    </source>
</evidence>
<dbReference type="InParanoid" id="A0A1E7FFN1"/>
<dbReference type="OrthoDB" id="6710946at2759"/>
<dbReference type="PANTHER" id="PTHR11086:SF18">
    <property type="entry name" value="DEOXYCYTIDYLATE DEAMINASE"/>
    <property type="match status" value="1"/>
</dbReference>
<dbReference type="InterPro" id="IPR016193">
    <property type="entry name" value="Cytidine_deaminase-like"/>
</dbReference>
<evidence type="ECO:0000313" key="10">
    <source>
        <dbReference type="EMBL" id="OEU16957.1"/>
    </source>
</evidence>
<dbReference type="Gene3D" id="3.40.140.10">
    <property type="entry name" value="Cytidine Deaminase, domain 2"/>
    <property type="match status" value="1"/>
</dbReference>
<dbReference type="FunFam" id="3.40.140.10:FF:000021">
    <property type="entry name" value="Deoxycytidylate deaminase"/>
    <property type="match status" value="1"/>
</dbReference>
<dbReference type="EC" id="3.5.4.12" evidence="7"/>
<keyword evidence="5" id="KW-0378">Hydrolase</keyword>
<dbReference type="Pfam" id="PF00383">
    <property type="entry name" value="dCMP_cyt_deam_1"/>
    <property type="match status" value="1"/>
</dbReference>
<evidence type="ECO:0000256" key="8">
    <source>
        <dbReference type="ARBA" id="ARBA00041763"/>
    </source>
</evidence>
<dbReference type="InterPro" id="IPR035105">
    <property type="entry name" value="Deoxycytidylate_deaminase_dom"/>
</dbReference>
<dbReference type="PANTHER" id="PTHR11086">
    <property type="entry name" value="DEOXYCYTIDYLATE DEAMINASE-RELATED"/>
    <property type="match status" value="1"/>
</dbReference>
<dbReference type="CDD" id="cd01286">
    <property type="entry name" value="deoxycytidylate_deaminase"/>
    <property type="match status" value="1"/>
</dbReference>
<dbReference type="PROSITE" id="PS51747">
    <property type="entry name" value="CYT_DCMP_DEAMINASES_2"/>
    <property type="match status" value="1"/>
</dbReference>
<evidence type="ECO:0000313" key="11">
    <source>
        <dbReference type="Proteomes" id="UP000095751"/>
    </source>
</evidence>
<dbReference type="EMBL" id="KV784358">
    <property type="protein sequence ID" value="OEU16957.1"/>
    <property type="molecule type" value="Genomic_DNA"/>
</dbReference>
<accession>A0A1E7FFN1</accession>
<dbReference type="SUPFAM" id="SSF53927">
    <property type="entry name" value="Cytidine deaminase-like"/>
    <property type="match status" value="1"/>
</dbReference>
<evidence type="ECO:0000256" key="7">
    <source>
        <dbReference type="ARBA" id="ARBA00038938"/>
    </source>
</evidence>
<reference evidence="10 11" key="1">
    <citation type="submission" date="2016-09" db="EMBL/GenBank/DDBJ databases">
        <title>Extensive genetic diversity and differential bi-allelic expression allows diatom success in the polar Southern Ocean.</title>
        <authorList>
            <consortium name="DOE Joint Genome Institute"/>
            <person name="Mock T."/>
            <person name="Otillar R.P."/>
            <person name="Strauss J."/>
            <person name="Dupont C."/>
            <person name="Frickenhaus S."/>
            <person name="Maumus F."/>
            <person name="Mcmullan M."/>
            <person name="Sanges R."/>
            <person name="Schmutz J."/>
            <person name="Toseland A."/>
            <person name="Valas R."/>
            <person name="Veluchamy A."/>
            <person name="Ward B.J."/>
            <person name="Allen A."/>
            <person name="Barry K."/>
            <person name="Falciatore A."/>
            <person name="Ferrante M."/>
            <person name="Fortunato A.E."/>
            <person name="Gloeckner G."/>
            <person name="Gruber A."/>
            <person name="Hipkin R."/>
            <person name="Janech M."/>
            <person name="Kroth P."/>
            <person name="Leese F."/>
            <person name="Lindquist E."/>
            <person name="Lyon B.R."/>
            <person name="Martin J."/>
            <person name="Mayer C."/>
            <person name="Parker M."/>
            <person name="Quesneville H."/>
            <person name="Raymond J."/>
            <person name="Uhlig C."/>
            <person name="Valentin K.U."/>
            <person name="Worden A.Z."/>
            <person name="Armbrust E.V."/>
            <person name="Bowler C."/>
            <person name="Green B."/>
            <person name="Moulton V."/>
            <person name="Van Oosterhout C."/>
            <person name="Grigoriev I."/>
        </authorList>
    </citation>
    <scope>NUCLEOTIDE SEQUENCE [LARGE SCALE GENOMIC DNA]</scope>
    <source>
        <strain evidence="10 11">CCMP1102</strain>
    </source>
</reference>
<name>A0A1E7FFN1_9STRA</name>
<organism evidence="10 11">
    <name type="scientific">Fragilariopsis cylindrus CCMP1102</name>
    <dbReference type="NCBI Taxonomy" id="635003"/>
    <lineage>
        <taxon>Eukaryota</taxon>
        <taxon>Sar</taxon>
        <taxon>Stramenopiles</taxon>
        <taxon>Ochrophyta</taxon>
        <taxon>Bacillariophyta</taxon>
        <taxon>Bacillariophyceae</taxon>
        <taxon>Bacillariophycidae</taxon>
        <taxon>Bacillariales</taxon>
        <taxon>Bacillariaceae</taxon>
        <taxon>Fragilariopsis</taxon>
    </lineage>
</organism>
<evidence type="ECO:0000256" key="6">
    <source>
        <dbReference type="ARBA" id="ARBA00022833"/>
    </source>
</evidence>
<comment type="similarity">
    <text evidence="2">Belongs to the cytidine and deoxycytidylate deaminase family.</text>
</comment>
<keyword evidence="4" id="KW-0545">Nucleotide biosynthesis</keyword>
<evidence type="ECO:0000256" key="3">
    <source>
        <dbReference type="ARBA" id="ARBA00022723"/>
    </source>
</evidence>
<dbReference type="GO" id="GO:0008270">
    <property type="term" value="F:zinc ion binding"/>
    <property type="evidence" value="ECO:0007669"/>
    <property type="project" value="InterPro"/>
</dbReference>
<comment type="cofactor">
    <cofactor evidence="1">
        <name>Zn(2+)</name>
        <dbReference type="ChEBI" id="CHEBI:29105"/>
    </cofactor>
</comment>
<dbReference type="Proteomes" id="UP000095751">
    <property type="component" value="Unassembled WGS sequence"/>
</dbReference>
<protein>
    <recommendedName>
        <fullName evidence="8">dCMP deaminase</fullName>
        <ecNumber evidence="7">3.5.4.12</ecNumber>
    </recommendedName>
    <alternativeName>
        <fullName evidence="8">dCMP deaminase</fullName>
    </alternativeName>
</protein>
<dbReference type="InterPro" id="IPR002125">
    <property type="entry name" value="CMP_dCMP_dom"/>
</dbReference>
<dbReference type="InterPro" id="IPR016192">
    <property type="entry name" value="APOBEC/CMP_deaminase_Zn-bd"/>
</dbReference>
<sequence>MTDDEREAANILKEETKYDAFLINNNGRRDDYLSWDDYFMSVALLTAQRSKDPNTLVGACIVDDGRRIVGLGYNGMPRGLDDDDMPWARANTNQLFNKYKYVTHAEVNAILNSKGSYSSHVNGGTLYVTLFPCENCAKMIIQSGIKKIVYLKDVYHHTDGTCASRVMLRCAKVELQQYIPTMSTMIVKYYDQES</sequence>
<dbReference type="KEGG" id="fcy:FRACYDRAFT_185726"/>
<proteinExistence type="inferred from homology"/>
<feature type="domain" description="CMP/dCMP-type deaminase" evidence="9">
    <location>
        <begin position="34"/>
        <end position="173"/>
    </location>
</feature>
<dbReference type="GO" id="GO:0004132">
    <property type="term" value="F:dCMP deaminase activity"/>
    <property type="evidence" value="ECO:0007669"/>
    <property type="project" value="UniProtKB-EC"/>
</dbReference>
<evidence type="ECO:0000259" key="9">
    <source>
        <dbReference type="PROSITE" id="PS51747"/>
    </source>
</evidence>
<dbReference type="AlphaFoldDB" id="A0A1E7FFN1"/>
<keyword evidence="11" id="KW-1185">Reference proteome</keyword>
<dbReference type="GO" id="GO:0005737">
    <property type="term" value="C:cytoplasm"/>
    <property type="evidence" value="ECO:0007669"/>
    <property type="project" value="TreeGrafter"/>
</dbReference>
<keyword evidence="3" id="KW-0479">Metal-binding</keyword>
<keyword evidence="6" id="KW-0862">Zinc</keyword>
<dbReference type="PROSITE" id="PS00903">
    <property type="entry name" value="CYT_DCMP_DEAMINASES_1"/>
    <property type="match status" value="1"/>
</dbReference>
<evidence type="ECO:0000256" key="1">
    <source>
        <dbReference type="ARBA" id="ARBA00001947"/>
    </source>
</evidence>
<dbReference type="InterPro" id="IPR015517">
    <property type="entry name" value="dCMP_deaminase-rel"/>
</dbReference>
<evidence type="ECO:0000256" key="2">
    <source>
        <dbReference type="ARBA" id="ARBA00006576"/>
    </source>
</evidence>
<dbReference type="GO" id="GO:0009165">
    <property type="term" value="P:nucleotide biosynthetic process"/>
    <property type="evidence" value="ECO:0007669"/>
    <property type="project" value="UniProtKB-KW"/>
</dbReference>
<evidence type="ECO:0000256" key="4">
    <source>
        <dbReference type="ARBA" id="ARBA00022727"/>
    </source>
</evidence>
<gene>
    <name evidence="10" type="ORF">FRACYDRAFT_185726</name>
</gene>